<dbReference type="PANTHER" id="PTHR45698:SF1">
    <property type="entry name" value="TRACE AMINE-ASSOCIATED RECEPTOR 13C-LIKE"/>
    <property type="match status" value="1"/>
</dbReference>
<evidence type="ECO:0000256" key="2">
    <source>
        <dbReference type="ARBA" id="ARBA00022692"/>
    </source>
</evidence>
<comment type="similarity">
    <text evidence="5">Belongs to the G-protein coupled receptor 1 family.</text>
</comment>
<evidence type="ECO:0000313" key="9">
    <source>
        <dbReference type="EMBL" id="KAJ7370771.1"/>
    </source>
</evidence>
<dbReference type="AlphaFoldDB" id="A0A9W9YWI9"/>
<keyword evidence="5" id="KW-0675">Receptor</keyword>
<feature type="region of interest" description="Disordered" evidence="6">
    <location>
        <begin position="409"/>
        <end position="429"/>
    </location>
</feature>
<keyword evidence="5" id="KW-0807">Transducer</keyword>
<feature type="transmembrane region" description="Helical" evidence="7">
    <location>
        <begin position="272"/>
        <end position="294"/>
    </location>
</feature>
<keyword evidence="2 5" id="KW-0812">Transmembrane</keyword>
<dbReference type="PROSITE" id="PS50262">
    <property type="entry name" value="G_PROTEIN_RECEP_F1_2"/>
    <property type="match status" value="1"/>
</dbReference>
<feature type="transmembrane region" description="Helical" evidence="7">
    <location>
        <begin position="147"/>
        <end position="170"/>
    </location>
</feature>
<dbReference type="OrthoDB" id="5954629at2759"/>
<dbReference type="EMBL" id="MU826856">
    <property type="protein sequence ID" value="KAJ7370771.1"/>
    <property type="molecule type" value="Genomic_DNA"/>
</dbReference>
<sequence>MTDNFTVHNGGSNISVEAKDYGAVMKTSFGMIASLSFFGNLLLCLVIFMKRSMLKKPYNILICSLAVTDMLTGIFLVVTPDYLIDRKTFPYPPGVAGEIYCRLIGSTYILYIFGKASTSTIMCLAIDRWYSIVKPIRYKTAFSKRRLYLYITLIWASAAITQINELFITAVEDGLCTFTTPFYGEKAERILILFHVIITFYIPSIVTWVTFGHIWMHMRQPNIRRHLDNNKATKRLLRMCALAAFFLTLSWLPAETFFILYKFEILRLPFEFYLFTSILAMSNSCFNPWIYCLSNREYRREFVRLLCCMRLNRGSPSISGMCFGLVPRRRSQYSFTADPGQASSNGNRADGPYVLRLRRMTHDSSLSLSPVTSYSNIACSEANLTENVPCCPVVPRLTDIASTVTLHESLAPDSSSSKSDTQIAPADGK</sequence>
<feature type="transmembrane region" description="Helical" evidence="7">
    <location>
        <begin position="29"/>
        <end position="48"/>
    </location>
</feature>
<dbReference type="GO" id="GO:0016020">
    <property type="term" value="C:membrane"/>
    <property type="evidence" value="ECO:0007669"/>
    <property type="project" value="UniProtKB-SubCell"/>
</dbReference>
<dbReference type="Proteomes" id="UP001163046">
    <property type="component" value="Unassembled WGS sequence"/>
</dbReference>
<dbReference type="InterPro" id="IPR000276">
    <property type="entry name" value="GPCR_Rhodpsn"/>
</dbReference>
<keyword evidence="5" id="KW-0297">G-protein coupled receptor</keyword>
<organism evidence="9 10">
    <name type="scientific">Desmophyllum pertusum</name>
    <dbReference type="NCBI Taxonomy" id="174260"/>
    <lineage>
        <taxon>Eukaryota</taxon>
        <taxon>Metazoa</taxon>
        <taxon>Cnidaria</taxon>
        <taxon>Anthozoa</taxon>
        <taxon>Hexacorallia</taxon>
        <taxon>Scleractinia</taxon>
        <taxon>Caryophylliina</taxon>
        <taxon>Caryophylliidae</taxon>
        <taxon>Desmophyllum</taxon>
    </lineage>
</organism>
<evidence type="ECO:0000256" key="1">
    <source>
        <dbReference type="ARBA" id="ARBA00004370"/>
    </source>
</evidence>
<dbReference type="GO" id="GO:0004930">
    <property type="term" value="F:G protein-coupled receptor activity"/>
    <property type="evidence" value="ECO:0007669"/>
    <property type="project" value="UniProtKB-KW"/>
</dbReference>
<evidence type="ECO:0000256" key="3">
    <source>
        <dbReference type="ARBA" id="ARBA00022989"/>
    </source>
</evidence>
<proteinExistence type="inferred from homology"/>
<keyword evidence="3 7" id="KW-1133">Transmembrane helix</keyword>
<keyword evidence="10" id="KW-1185">Reference proteome</keyword>
<dbReference type="SMART" id="SM01381">
    <property type="entry name" value="7TM_GPCR_Srsx"/>
    <property type="match status" value="1"/>
</dbReference>
<dbReference type="SUPFAM" id="SSF81321">
    <property type="entry name" value="Family A G protein-coupled receptor-like"/>
    <property type="match status" value="1"/>
</dbReference>
<dbReference type="CDD" id="cd00637">
    <property type="entry name" value="7tm_classA_rhodopsin-like"/>
    <property type="match status" value="1"/>
</dbReference>
<dbReference type="Pfam" id="PF00001">
    <property type="entry name" value="7tm_1"/>
    <property type="match status" value="1"/>
</dbReference>
<gene>
    <name evidence="9" type="ORF">OS493_029760</name>
</gene>
<evidence type="ECO:0000256" key="7">
    <source>
        <dbReference type="SAM" id="Phobius"/>
    </source>
</evidence>
<accession>A0A9W9YWI9</accession>
<name>A0A9W9YWI9_9CNID</name>
<feature type="transmembrane region" description="Helical" evidence="7">
    <location>
        <begin position="60"/>
        <end position="83"/>
    </location>
</feature>
<comment type="caution">
    <text evidence="9">The sequence shown here is derived from an EMBL/GenBank/DDBJ whole genome shotgun (WGS) entry which is preliminary data.</text>
</comment>
<dbReference type="PANTHER" id="PTHR45698">
    <property type="entry name" value="TRACE AMINE-ASSOCIATED RECEPTOR 19N-RELATED"/>
    <property type="match status" value="1"/>
</dbReference>
<evidence type="ECO:0000259" key="8">
    <source>
        <dbReference type="PROSITE" id="PS50262"/>
    </source>
</evidence>
<dbReference type="PROSITE" id="PS00237">
    <property type="entry name" value="G_PROTEIN_RECEP_F1_1"/>
    <property type="match status" value="1"/>
</dbReference>
<feature type="domain" description="G-protein coupled receptors family 1 profile" evidence="8">
    <location>
        <begin position="39"/>
        <end position="291"/>
    </location>
</feature>
<evidence type="ECO:0000256" key="6">
    <source>
        <dbReference type="SAM" id="MobiDB-lite"/>
    </source>
</evidence>
<dbReference type="Gene3D" id="1.20.1070.10">
    <property type="entry name" value="Rhodopsin 7-helix transmembrane proteins"/>
    <property type="match status" value="1"/>
</dbReference>
<keyword evidence="4 7" id="KW-0472">Membrane</keyword>
<evidence type="ECO:0000256" key="4">
    <source>
        <dbReference type="ARBA" id="ARBA00023136"/>
    </source>
</evidence>
<protein>
    <recommendedName>
        <fullName evidence="8">G-protein coupled receptors family 1 profile domain-containing protein</fullName>
    </recommendedName>
</protein>
<feature type="transmembrane region" description="Helical" evidence="7">
    <location>
        <begin position="236"/>
        <end position="260"/>
    </location>
</feature>
<feature type="transmembrane region" description="Helical" evidence="7">
    <location>
        <begin position="103"/>
        <end position="126"/>
    </location>
</feature>
<evidence type="ECO:0000313" key="10">
    <source>
        <dbReference type="Proteomes" id="UP001163046"/>
    </source>
</evidence>
<reference evidence="9" key="1">
    <citation type="submission" date="2023-01" db="EMBL/GenBank/DDBJ databases">
        <title>Genome assembly of the deep-sea coral Lophelia pertusa.</title>
        <authorList>
            <person name="Herrera S."/>
            <person name="Cordes E."/>
        </authorList>
    </citation>
    <scope>NUCLEOTIDE SEQUENCE</scope>
    <source>
        <strain evidence="9">USNM1676648</strain>
        <tissue evidence="9">Polyp</tissue>
    </source>
</reference>
<evidence type="ECO:0000256" key="5">
    <source>
        <dbReference type="RuleBase" id="RU000688"/>
    </source>
</evidence>
<dbReference type="InterPro" id="IPR017452">
    <property type="entry name" value="GPCR_Rhodpsn_7TM"/>
</dbReference>
<comment type="subcellular location">
    <subcellularLocation>
        <location evidence="1">Membrane</location>
    </subcellularLocation>
</comment>
<feature type="transmembrane region" description="Helical" evidence="7">
    <location>
        <begin position="190"/>
        <end position="215"/>
    </location>
</feature>
<dbReference type="PRINTS" id="PR00237">
    <property type="entry name" value="GPCRRHODOPSN"/>
</dbReference>